<evidence type="ECO:0000313" key="3">
    <source>
        <dbReference type="Proteomes" id="UP000223264"/>
    </source>
</evidence>
<feature type="compositionally biased region" description="Basic and acidic residues" evidence="1">
    <location>
        <begin position="99"/>
        <end position="116"/>
    </location>
</feature>
<evidence type="ECO:0000256" key="1">
    <source>
        <dbReference type="SAM" id="MobiDB-lite"/>
    </source>
</evidence>
<proteinExistence type="predicted"/>
<keyword evidence="3" id="KW-1185">Reference proteome</keyword>
<dbReference type="EMBL" id="KY829116">
    <property type="protein sequence ID" value="ARQ94747.1"/>
    <property type="molecule type" value="Genomic_DNA"/>
</dbReference>
<gene>
    <name evidence="2" type="ORF">ABP1_00026</name>
</gene>
<feature type="compositionally biased region" description="Basic and acidic residues" evidence="1">
    <location>
        <begin position="77"/>
        <end position="90"/>
    </location>
</feature>
<dbReference type="OrthoDB" id="17920at10239"/>
<dbReference type="Proteomes" id="UP000223264">
    <property type="component" value="Segment"/>
</dbReference>
<organism evidence="2 3">
    <name type="scientific">Acinetobacter phage WCHABP1</name>
    <dbReference type="NCBI Taxonomy" id="1983409"/>
    <lineage>
        <taxon>Viruses</taxon>
        <taxon>Duplodnaviria</taxon>
        <taxon>Heunggongvirae</taxon>
        <taxon>Uroviricota</taxon>
        <taxon>Caudoviricetes</taxon>
        <taxon>Obolenskvirus</taxon>
        <taxon>Obolenskvirus WCHABP1</taxon>
    </lineage>
</organism>
<protein>
    <submittedName>
        <fullName evidence="2">Uncharacterized protein</fullName>
    </submittedName>
</protein>
<accession>A0A1X9SFA9</accession>
<evidence type="ECO:0000313" key="2">
    <source>
        <dbReference type="EMBL" id="ARQ94747.1"/>
    </source>
</evidence>
<name>A0A1X9SFA9_9CAUD</name>
<feature type="region of interest" description="Disordered" evidence="1">
    <location>
        <begin position="77"/>
        <end position="116"/>
    </location>
</feature>
<sequence length="116" mass="12768">MATVTIACRLPNGLTLEVDGVKKTINGYNSVASSLIVGEHNKIGITEDVDKSFWDKWRETYKDHPICVNQHVYETKSESSAKAQAKELKGVKSGLDQKTTQELDKATGAKKDSDEV</sequence>
<reference evidence="2" key="1">
    <citation type="submission" date="2017-08" db="EMBL/GenBank/DDBJ databases">
        <title>The complete genome of Acinetobacter baumannii phage WCHABP1.</title>
        <authorList>
            <person name="Zhou W."/>
            <person name="Feng Y."/>
            <person name="Zong Z."/>
        </authorList>
    </citation>
    <scope>NUCLEOTIDE SEQUENCE [LARGE SCALE GENOMIC DNA]</scope>
</reference>